<evidence type="ECO:0000256" key="4">
    <source>
        <dbReference type="ARBA" id="ARBA00022475"/>
    </source>
</evidence>
<feature type="transmembrane region" description="Helical" evidence="9">
    <location>
        <begin position="147"/>
        <end position="166"/>
    </location>
</feature>
<dbReference type="Proteomes" id="UP000593890">
    <property type="component" value="Chromosome"/>
</dbReference>
<feature type="transmembrane region" description="Helical" evidence="9">
    <location>
        <begin position="14"/>
        <end position="33"/>
    </location>
</feature>
<evidence type="ECO:0000313" key="10">
    <source>
        <dbReference type="EMBL" id="BCI60442.1"/>
    </source>
</evidence>
<name>A0A7I8D3V2_9FIRM</name>
<keyword evidence="5 9" id="KW-0812">Transmembrane</keyword>
<feature type="transmembrane region" description="Helical" evidence="9">
    <location>
        <begin position="243"/>
        <end position="267"/>
    </location>
</feature>
<reference evidence="11" key="1">
    <citation type="submission" date="2020-07" db="EMBL/GenBank/DDBJ databases">
        <title>Complete genome sequencing of Clostridia bacterium strain 12CBH8.</title>
        <authorList>
            <person name="Sakamoto M."/>
            <person name="Murakami T."/>
            <person name="Mori H."/>
        </authorList>
    </citation>
    <scope>NUCLEOTIDE SEQUENCE [LARGE SCALE GENOMIC DNA]</scope>
    <source>
        <strain evidence="11">12CBH8</strain>
    </source>
</reference>
<keyword evidence="6 9" id="KW-0769">Symport</keyword>
<keyword evidence="11" id="KW-1185">Reference proteome</keyword>
<keyword evidence="3 9" id="KW-0813">Transport</keyword>
<evidence type="ECO:0000256" key="7">
    <source>
        <dbReference type="ARBA" id="ARBA00022989"/>
    </source>
</evidence>
<dbReference type="Pfam" id="PF01235">
    <property type="entry name" value="Na_Ala_symp"/>
    <property type="match status" value="1"/>
</dbReference>
<evidence type="ECO:0000256" key="3">
    <source>
        <dbReference type="ARBA" id="ARBA00022448"/>
    </source>
</evidence>
<feature type="transmembrane region" description="Helical" evidence="9">
    <location>
        <begin position="392"/>
        <end position="414"/>
    </location>
</feature>
<sequence>MQTVEHVNQIVNSFVWGPVMLGALLCIGLYFTVRTGFLQIRKFPLILKETVGSLFRKKNASRKQDGGITSFQALATALASTIGVGNIVGVATAITMGGPGAVFWMWVSALLGMMTKYAEVVLAVHYRRKNKEGQWIGGPMYYIRDGLKSPFLAGAFAVFGMLASFGIGNMTQANSISSAMQQSFGIHPAITGVVIAVITALVVIGGLSRIAKVTEKVVPFMAVFFIVGALVVIVANAKNLPAAFSAIFRGAFGLDSVAGGITGSVLASAMKMGIARGVFSNEAGLGSAPIVHAAADTDHPARQGLWGAFEVFADTLACCTLTALAILSTDLWKDPSISGAALSSSVFESVLGQWGGAFLSISIFLFAFASIVGWSYYGERCGQYLFGGRFQLVYKVAFVLMTAVGATMELKLVWSISDTLNGLMAIPNLIALVALNGVVIKLTKEAFSPGGVLNPGKLPQKRRNGKCK</sequence>
<feature type="transmembrane region" description="Helical" evidence="9">
    <location>
        <begin position="103"/>
        <end position="126"/>
    </location>
</feature>
<protein>
    <submittedName>
        <fullName evidence="10">Transporter</fullName>
    </submittedName>
</protein>
<gene>
    <name evidence="10" type="ORF">C12CBH8_10810</name>
</gene>
<feature type="transmembrane region" description="Helical" evidence="9">
    <location>
        <begin position="311"/>
        <end position="332"/>
    </location>
</feature>
<dbReference type="PROSITE" id="PS00873">
    <property type="entry name" value="NA_ALANINE_SYMP"/>
    <property type="match status" value="1"/>
</dbReference>
<feature type="transmembrane region" description="Helical" evidence="9">
    <location>
        <begin position="71"/>
        <end position="97"/>
    </location>
</feature>
<keyword evidence="8 9" id="KW-0472">Membrane</keyword>
<dbReference type="Gene3D" id="1.20.1740.10">
    <property type="entry name" value="Amino acid/polyamine transporter I"/>
    <property type="match status" value="1"/>
</dbReference>
<dbReference type="GO" id="GO:0005886">
    <property type="term" value="C:plasma membrane"/>
    <property type="evidence" value="ECO:0007669"/>
    <property type="project" value="UniProtKB-SubCell"/>
</dbReference>
<evidence type="ECO:0000256" key="2">
    <source>
        <dbReference type="ARBA" id="ARBA00009261"/>
    </source>
</evidence>
<comment type="similarity">
    <text evidence="2 9">Belongs to the alanine or glycine:cation symporter (AGCS) (TC 2.A.25) family.</text>
</comment>
<accession>A0A7I8D3V2</accession>
<feature type="transmembrane region" description="Helical" evidence="9">
    <location>
        <begin position="420"/>
        <end position="440"/>
    </location>
</feature>
<comment type="subcellular location">
    <subcellularLocation>
        <location evidence="1 9">Cell membrane</location>
        <topology evidence="1 9">Multi-pass membrane protein</topology>
    </subcellularLocation>
</comment>
<dbReference type="PANTHER" id="PTHR30330:SF3">
    <property type="entry name" value="TRANSCRIPTIONAL REGULATOR, LRP FAMILY"/>
    <property type="match status" value="1"/>
</dbReference>
<dbReference type="NCBIfam" id="TIGR00835">
    <property type="entry name" value="agcS"/>
    <property type="match status" value="1"/>
</dbReference>
<keyword evidence="7 9" id="KW-1133">Transmembrane helix</keyword>
<dbReference type="EMBL" id="AP023321">
    <property type="protein sequence ID" value="BCI60442.1"/>
    <property type="molecule type" value="Genomic_DNA"/>
</dbReference>
<dbReference type="InterPro" id="IPR001463">
    <property type="entry name" value="Na/Ala_symport"/>
</dbReference>
<feature type="transmembrane region" description="Helical" evidence="9">
    <location>
        <begin position="352"/>
        <end position="372"/>
    </location>
</feature>
<feature type="transmembrane region" description="Helical" evidence="9">
    <location>
        <begin position="217"/>
        <end position="237"/>
    </location>
</feature>
<keyword evidence="4 9" id="KW-1003">Cell membrane</keyword>
<dbReference type="PRINTS" id="PR00175">
    <property type="entry name" value="NAALASMPORT"/>
</dbReference>
<dbReference type="PANTHER" id="PTHR30330">
    <property type="entry name" value="AGSS FAMILY TRANSPORTER, SODIUM-ALANINE"/>
    <property type="match status" value="1"/>
</dbReference>
<evidence type="ECO:0000256" key="9">
    <source>
        <dbReference type="RuleBase" id="RU363064"/>
    </source>
</evidence>
<organism evidence="10 11">
    <name type="scientific">Solibaculum mannosilyticum</name>
    <dbReference type="NCBI Taxonomy" id="2780922"/>
    <lineage>
        <taxon>Bacteria</taxon>
        <taxon>Bacillati</taxon>
        <taxon>Bacillota</taxon>
        <taxon>Clostridia</taxon>
        <taxon>Eubacteriales</taxon>
        <taxon>Oscillospiraceae</taxon>
        <taxon>Solibaculum</taxon>
    </lineage>
</organism>
<evidence type="ECO:0000256" key="8">
    <source>
        <dbReference type="ARBA" id="ARBA00023136"/>
    </source>
</evidence>
<evidence type="ECO:0000256" key="6">
    <source>
        <dbReference type="ARBA" id="ARBA00022847"/>
    </source>
</evidence>
<dbReference type="KEGG" id="sman:C12CBH8_10810"/>
<evidence type="ECO:0000313" key="11">
    <source>
        <dbReference type="Proteomes" id="UP000593890"/>
    </source>
</evidence>
<feature type="transmembrane region" description="Helical" evidence="9">
    <location>
        <begin position="186"/>
        <end position="205"/>
    </location>
</feature>
<evidence type="ECO:0000256" key="5">
    <source>
        <dbReference type="ARBA" id="ARBA00022692"/>
    </source>
</evidence>
<dbReference type="FunFam" id="1.20.1740.10:FF:000004">
    <property type="entry name" value="Sodium:alanine symporter family protein"/>
    <property type="match status" value="1"/>
</dbReference>
<dbReference type="GO" id="GO:0005283">
    <property type="term" value="F:amino acid:sodium symporter activity"/>
    <property type="evidence" value="ECO:0007669"/>
    <property type="project" value="InterPro"/>
</dbReference>
<proteinExistence type="inferred from homology"/>
<dbReference type="AlphaFoldDB" id="A0A7I8D3V2"/>
<evidence type="ECO:0000256" key="1">
    <source>
        <dbReference type="ARBA" id="ARBA00004651"/>
    </source>
</evidence>